<dbReference type="Gene3D" id="1.25.40.20">
    <property type="entry name" value="Ankyrin repeat-containing domain"/>
    <property type="match status" value="1"/>
</dbReference>
<keyword evidence="3" id="KW-1185">Reference proteome</keyword>
<feature type="region of interest" description="Disordered" evidence="1">
    <location>
        <begin position="606"/>
        <end position="638"/>
    </location>
</feature>
<reference evidence="2 3" key="1">
    <citation type="submission" date="2023-09" db="EMBL/GenBank/DDBJ databases">
        <title>Pangenome analysis of Batrachochytrium dendrobatidis and related Chytrids.</title>
        <authorList>
            <person name="Yacoub M.N."/>
            <person name="Stajich J.E."/>
            <person name="James T.Y."/>
        </authorList>
    </citation>
    <scope>NUCLEOTIDE SEQUENCE [LARGE SCALE GENOMIC DNA]</scope>
    <source>
        <strain evidence="2 3">JEL0888</strain>
    </source>
</reference>
<dbReference type="Proteomes" id="UP001527925">
    <property type="component" value="Unassembled WGS sequence"/>
</dbReference>
<dbReference type="EMBL" id="JADGIZ020000038">
    <property type="protein sequence ID" value="KAL2914003.1"/>
    <property type="molecule type" value="Genomic_DNA"/>
</dbReference>
<dbReference type="SUPFAM" id="SSF48403">
    <property type="entry name" value="Ankyrin repeat"/>
    <property type="match status" value="1"/>
</dbReference>
<organism evidence="2 3">
    <name type="scientific">Polyrhizophydium stewartii</name>
    <dbReference type="NCBI Taxonomy" id="2732419"/>
    <lineage>
        <taxon>Eukaryota</taxon>
        <taxon>Fungi</taxon>
        <taxon>Fungi incertae sedis</taxon>
        <taxon>Chytridiomycota</taxon>
        <taxon>Chytridiomycota incertae sedis</taxon>
        <taxon>Chytridiomycetes</taxon>
        <taxon>Rhizophydiales</taxon>
        <taxon>Rhizophydiales incertae sedis</taxon>
        <taxon>Polyrhizophydium</taxon>
    </lineage>
</organism>
<accession>A0ABR4N387</accession>
<feature type="compositionally biased region" description="Basic and acidic residues" evidence="1">
    <location>
        <begin position="607"/>
        <end position="616"/>
    </location>
</feature>
<comment type="caution">
    <text evidence="2">The sequence shown here is derived from an EMBL/GenBank/DDBJ whole genome shotgun (WGS) entry which is preliminary data.</text>
</comment>
<protein>
    <recommendedName>
        <fullName evidence="4">Ankyrin repeat protein</fullName>
    </recommendedName>
</protein>
<dbReference type="InterPro" id="IPR052050">
    <property type="entry name" value="SecEffector_AnkRepeat"/>
</dbReference>
<evidence type="ECO:0000313" key="2">
    <source>
        <dbReference type="EMBL" id="KAL2914003.1"/>
    </source>
</evidence>
<sequence>MAAAPPGRFAGCRDLVGMLERLPDELDAAIMEHAGGLTQFLHGRLPQPMTRETAILLWIEAIIADNVDALTLLPRGINVDVVFLAQSTSTLEALGLRRRHDGTFRDRLAGRLDWLFEAVEAVLKACPKAGRLLLSFFLRQCPDWRDDLNQLALVALSAAAADDVLLFAEIMHIMLGSNHTRLLKGNLGDFMASAAHLGGRNIMRMLINQGIPMYLSVGPAVLENDSEMLKMIVALTSPQIIDSSDVITALTLGYDELALLMMQLRGETDSYFVRSVLVHCVASGKLDVLRMIAPSEEGLVRSLYEGLSFAVQGGLLQTVQRAYTFAGMESIDYHAFELAIVHGWVDLVHWMIDGPPKASSTEEPRAAGLSRSTAMVDMLIRVRGDATAGDILSSAAQRGNLAIVMHLHKRGFKSSFAMDQAAGAGHLEVLEFLHHNRAEGCTTAAMDRAAENGHVGVLEFLHKHRTEGCTAAALQGAARGGHAAAVRFLLDNRSECDVKAAMDSADCSRGFEIVRMLHERVEPGTCQCELLSQAVASRNAALAKMLLELGHHISNEAVSKVSASCSIEIAQLIAPRLQVAQWKLLYSATQNEGRRKFLAWVNANSPVREERQEKSSNPRNSTHSATRGRANKRGRQNK</sequence>
<name>A0ABR4N387_9FUNG</name>
<dbReference type="InterPro" id="IPR036770">
    <property type="entry name" value="Ankyrin_rpt-contain_sf"/>
</dbReference>
<proteinExistence type="predicted"/>
<evidence type="ECO:0000313" key="3">
    <source>
        <dbReference type="Proteomes" id="UP001527925"/>
    </source>
</evidence>
<gene>
    <name evidence="2" type="ORF">HK105_206446</name>
</gene>
<dbReference type="InterPro" id="IPR002110">
    <property type="entry name" value="Ankyrin_rpt"/>
</dbReference>
<feature type="compositionally biased region" description="Basic residues" evidence="1">
    <location>
        <begin position="629"/>
        <end position="638"/>
    </location>
</feature>
<dbReference type="Pfam" id="PF12796">
    <property type="entry name" value="Ank_2"/>
    <property type="match status" value="1"/>
</dbReference>
<evidence type="ECO:0000256" key="1">
    <source>
        <dbReference type="SAM" id="MobiDB-lite"/>
    </source>
</evidence>
<dbReference type="PANTHER" id="PTHR46586:SF3">
    <property type="entry name" value="ANKYRIN REPEAT-CONTAINING PROTEIN"/>
    <property type="match status" value="1"/>
</dbReference>
<evidence type="ECO:0008006" key="4">
    <source>
        <dbReference type="Google" id="ProtNLM"/>
    </source>
</evidence>
<dbReference type="PANTHER" id="PTHR46586">
    <property type="entry name" value="ANKYRIN REPEAT-CONTAINING PROTEIN"/>
    <property type="match status" value="1"/>
</dbReference>